<dbReference type="SUPFAM" id="SSF53822">
    <property type="entry name" value="Periplasmic binding protein-like I"/>
    <property type="match status" value="1"/>
</dbReference>
<sequence>MNRRTWVSAVLLLLVVSVVLAGCGSGNNGNTGENNTGNNTSGAASGNEPAEETSAEADSGDTIKVGVLHSLSGTMAISEVSVQEAELMAIEEINAAGGVLGKQLEPVVEDGASDQPTFAEKARKLLSEDQVATVFGGWTSSSRKAMLPVFEELNGLLWYPVQYEGLEASPNIFYTGATTNQQIVPAVTWLLENKGTKFFLLGSDYVFPRTANQIITAQLGAEGGEVVGEEYTPMGHTDYSTIISKIQQAKPDVIFNTLNGDSNVAFFKQFKDAGITAADIPVLSVSVAEEEIRGIGVDVLEGHYAAWNYYQTTDTPENEEFVASYKAAYGDDRVTADPIEAGYIAVYLWAAAVEAAGTTDVDAVKEAAKGLEFDAPGGKVTIDGDNQHIYKTVRIGEVQADGQFAEVWATPEPVKPDPYLDGYDWAAGLGG</sequence>
<evidence type="ECO:0000256" key="2">
    <source>
        <dbReference type="SAM" id="SignalP"/>
    </source>
</evidence>
<evidence type="ECO:0000313" key="4">
    <source>
        <dbReference type="Proteomes" id="UP000621560"/>
    </source>
</evidence>
<dbReference type="GO" id="GO:0006865">
    <property type="term" value="P:amino acid transport"/>
    <property type="evidence" value="ECO:0007669"/>
    <property type="project" value="InterPro"/>
</dbReference>
<dbReference type="Proteomes" id="UP000621560">
    <property type="component" value="Unassembled WGS sequence"/>
</dbReference>
<evidence type="ECO:0000256" key="1">
    <source>
        <dbReference type="SAM" id="MobiDB-lite"/>
    </source>
</evidence>
<keyword evidence="2" id="KW-0732">Signal</keyword>
<dbReference type="InterPro" id="IPR017777">
    <property type="entry name" value="ABC_urea-bd_UrtA"/>
</dbReference>
<dbReference type="Pfam" id="PF13433">
    <property type="entry name" value="Peripla_BP_5"/>
    <property type="match status" value="1"/>
</dbReference>
<dbReference type="PRINTS" id="PR00337">
    <property type="entry name" value="LEUILEVALBP"/>
</dbReference>
<keyword evidence="4" id="KW-1185">Reference proteome</keyword>
<feature type="region of interest" description="Disordered" evidence="1">
    <location>
        <begin position="25"/>
        <end position="59"/>
    </location>
</feature>
<protein>
    <submittedName>
        <fullName evidence="3">Urea ABC transporter substrate-binding protein</fullName>
    </submittedName>
</protein>
<comment type="caution">
    <text evidence="3">The sequence shown here is derived from an EMBL/GenBank/DDBJ whole genome shotgun (WGS) entry which is preliminary data.</text>
</comment>
<proteinExistence type="predicted"/>
<dbReference type="EMBL" id="JACXIZ010000061">
    <property type="protein sequence ID" value="MBD2848307.1"/>
    <property type="molecule type" value="Genomic_DNA"/>
</dbReference>
<feature type="compositionally biased region" description="Low complexity" evidence="1">
    <location>
        <begin position="30"/>
        <end position="47"/>
    </location>
</feature>
<dbReference type="PANTHER" id="PTHR47628:SF1">
    <property type="entry name" value="ALIPHATIC AMIDASE EXPRESSION-REGULATING PROTEIN"/>
    <property type="match status" value="1"/>
</dbReference>
<gene>
    <name evidence="3" type="primary">urtA</name>
    <name evidence="3" type="ORF">IDH44_24265</name>
</gene>
<feature type="compositionally biased region" description="Acidic residues" evidence="1">
    <location>
        <begin position="49"/>
        <end position="59"/>
    </location>
</feature>
<dbReference type="InterPro" id="IPR028082">
    <property type="entry name" value="Peripla_BP_I"/>
</dbReference>
<dbReference type="Gene3D" id="3.40.50.2300">
    <property type="match status" value="2"/>
</dbReference>
<dbReference type="PANTHER" id="PTHR47628">
    <property type="match status" value="1"/>
</dbReference>
<dbReference type="InterPro" id="IPR000709">
    <property type="entry name" value="Leu_Ile_Val-bd"/>
</dbReference>
<feature type="signal peptide" evidence="2">
    <location>
        <begin position="1"/>
        <end position="21"/>
    </location>
</feature>
<organism evidence="3 4">
    <name type="scientific">Paenibacillus sabuli</name>
    <dbReference type="NCBI Taxonomy" id="2772509"/>
    <lineage>
        <taxon>Bacteria</taxon>
        <taxon>Bacillati</taxon>
        <taxon>Bacillota</taxon>
        <taxon>Bacilli</taxon>
        <taxon>Bacillales</taxon>
        <taxon>Paenibacillaceae</taxon>
        <taxon>Paenibacillus</taxon>
    </lineage>
</organism>
<dbReference type="RefSeq" id="WP_190921406.1">
    <property type="nucleotide sequence ID" value="NZ_JACXIZ010000061.1"/>
</dbReference>
<accession>A0A927BWT7</accession>
<evidence type="ECO:0000313" key="3">
    <source>
        <dbReference type="EMBL" id="MBD2848307.1"/>
    </source>
</evidence>
<dbReference type="AlphaFoldDB" id="A0A927BWT7"/>
<dbReference type="PROSITE" id="PS51257">
    <property type="entry name" value="PROKAR_LIPOPROTEIN"/>
    <property type="match status" value="1"/>
</dbReference>
<name>A0A927BWT7_9BACL</name>
<dbReference type="NCBIfam" id="TIGR03407">
    <property type="entry name" value="urea_ABC_UrtA"/>
    <property type="match status" value="1"/>
</dbReference>
<dbReference type="CDD" id="cd06355">
    <property type="entry name" value="PBP1_FmdD-like"/>
    <property type="match status" value="1"/>
</dbReference>
<reference evidence="3" key="1">
    <citation type="submission" date="2020-09" db="EMBL/GenBank/DDBJ databases">
        <title>A novel bacterium of genus Paenibacillus, isolated from South China Sea.</title>
        <authorList>
            <person name="Huang H."/>
            <person name="Mo K."/>
            <person name="Hu Y."/>
        </authorList>
    </citation>
    <scope>NUCLEOTIDE SEQUENCE</scope>
    <source>
        <strain evidence="3">IB182496</strain>
    </source>
</reference>
<feature type="chain" id="PRO_5036950441" evidence="2">
    <location>
        <begin position="22"/>
        <end position="431"/>
    </location>
</feature>